<keyword evidence="7" id="KW-0067">ATP-binding</keyword>
<evidence type="ECO:0000313" key="15">
    <source>
        <dbReference type="Proteomes" id="UP001472677"/>
    </source>
</evidence>
<evidence type="ECO:0000256" key="10">
    <source>
        <dbReference type="ARBA" id="ARBA00023157"/>
    </source>
</evidence>
<evidence type="ECO:0000259" key="13">
    <source>
        <dbReference type="PROSITE" id="PS50011"/>
    </source>
</evidence>
<keyword evidence="6" id="KW-0808">Transferase</keyword>
<dbReference type="EMBL" id="JBBPBM010000007">
    <property type="protein sequence ID" value="KAK8575057.1"/>
    <property type="molecule type" value="Genomic_DNA"/>
</dbReference>
<keyword evidence="6" id="KW-0418">Kinase</keyword>
<accession>A0ABR2F9P5</accession>
<evidence type="ECO:0000256" key="11">
    <source>
        <dbReference type="ARBA" id="ARBA00023180"/>
    </source>
</evidence>
<feature type="signal peptide" evidence="12">
    <location>
        <begin position="1"/>
        <end position="22"/>
    </location>
</feature>
<sequence>MGIRLVFYFILQLPWLMPLTTSFQAGGSGCNETCGNVDITYPFGIETGCYNNSWFRVTCNETSHGPKPFISRINLELLNLWSDSDDIHNLVTVNNPVIHLNCDGKGNNSTTSPASVNLKDSPYVFTSQYNVFGSVGCGYLAIIFRNNQTDPLAVCLQQRCGDPVSSSSGGCYAQIPENLTSYTTALRSMTEITSPEEKEDSKRCTSTFMSDYSIQLSDISIGTTHVPATLKWNPVACDLEASLCPVVEPYAYVVPYKSSCNETCGNVDIPFPFGIEVGCYKTKWFRVTCNKTDDGEKPFISSINMQLLNVSFYDGTVTVNNSVTYSDCLGNEQENNGVSVDLTGTPFFFSNKFNRFMSVGCGNLATFLGNPNHGPRISGCKQPPCGDTITSTVGCSTNVPPALSSFAANITRFHPSNGNNRSCSSAFIVDVRDMRFLDLIDAKSDPNNTTTNRSWTHVPTTLGWATPKRGLCELGEVSGTVCSPDGRYCWTSLSQNHLCVCSSDNYEDYAYLSTDICQEAGKCADLKYKNCFMLCLNAPGNNCSSSCPARYEYSSLEDITSIGTIFVLIGTWHLKKLIERRNNIKLKQKYFKRNGGLLLQQQLSNNEGNVEKIKLFASKELEKATDYYNENRILGRGGQGTVFKGMLADGSIVAIKKSKTMEGDKLDDNELKQFINEVMILSQISHRNVVKLLGYCLETKVPLLVYEFVPNGTLSQLIDEPNEELPLTRKMRLRIAVEIANALSYLHSAASIPIYHRDIKSRQKPISSSQSEEVVRSLVNFFLLSMKENSLQDIVDPMVMNDGPEEEMAAVAKLAKRCLNLNGKKRPTMKEVAMELERIRSSEEANAIEQSTDEDSDIDNKIELSTTASCSMSGSSLNDSATLILYA</sequence>
<evidence type="ECO:0000256" key="9">
    <source>
        <dbReference type="ARBA" id="ARBA00023136"/>
    </source>
</evidence>
<feature type="domain" description="Protein kinase" evidence="13">
    <location>
        <begin position="628"/>
        <end position="887"/>
    </location>
</feature>
<dbReference type="InterPro" id="IPR025287">
    <property type="entry name" value="WAK_GUB"/>
</dbReference>
<dbReference type="SUPFAM" id="SSF56112">
    <property type="entry name" value="Protein kinase-like (PK-like)"/>
    <property type="match status" value="1"/>
</dbReference>
<keyword evidence="2" id="KW-0597">Phosphoprotein</keyword>
<keyword evidence="10" id="KW-1015">Disulfide bond</keyword>
<evidence type="ECO:0000256" key="7">
    <source>
        <dbReference type="ARBA" id="ARBA00022840"/>
    </source>
</evidence>
<gene>
    <name evidence="14" type="ORF">V6N12_062734</name>
</gene>
<dbReference type="SMART" id="SM00220">
    <property type="entry name" value="S_TKc"/>
    <property type="match status" value="1"/>
</dbReference>
<evidence type="ECO:0000256" key="4">
    <source>
        <dbReference type="ARBA" id="ARBA00022729"/>
    </source>
</evidence>
<evidence type="ECO:0000313" key="14">
    <source>
        <dbReference type="EMBL" id="KAK8575057.1"/>
    </source>
</evidence>
<dbReference type="InterPro" id="IPR045274">
    <property type="entry name" value="WAK-like"/>
</dbReference>
<dbReference type="PANTHER" id="PTHR27005">
    <property type="entry name" value="WALL-ASSOCIATED RECEPTOR KINASE-LIKE 21"/>
    <property type="match status" value="1"/>
</dbReference>
<evidence type="ECO:0000256" key="5">
    <source>
        <dbReference type="ARBA" id="ARBA00022741"/>
    </source>
</evidence>
<dbReference type="Gene3D" id="3.30.200.20">
    <property type="entry name" value="Phosphorylase Kinase, domain 1"/>
    <property type="match status" value="1"/>
</dbReference>
<comment type="caution">
    <text evidence="14">The sequence shown here is derived from an EMBL/GenBank/DDBJ whole genome shotgun (WGS) entry which is preliminary data.</text>
</comment>
<dbReference type="Pfam" id="PF00069">
    <property type="entry name" value="Pkinase"/>
    <property type="match status" value="1"/>
</dbReference>
<dbReference type="PROSITE" id="PS51257">
    <property type="entry name" value="PROKAR_LIPOPROTEIN"/>
    <property type="match status" value="1"/>
</dbReference>
<keyword evidence="15" id="KW-1185">Reference proteome</keyword>
<keyword evidence="5" id="KW-0547">Nucleotide-binding</keyword>
<evidence type="ECO:0000256" key="6">
    <source>
        <dbReference type="ARBA" id="ARBA00022777"/>
    </source>
</evidence>
<dbReference type="Gene3D" id="1.10.510.10">
    <property type="entry name" value="Transferase(Phosphotransferase) domain 1"/>
    <property type="match status" value="2"/>
</dbReference>
<proteinExistence type="predicted"/>
<dbReference type="PROSITE" id="PS50011">
    <property type="entry name" value="PROTEIN_KINASE_DOM"/>
    <property type="match status" value="1"/>
</dbReference>
<keyword evidence="4 12" id="KW-0732">Signal</keyword>
<keyword evidence="11" id="KW-0325">Glycoprotein</keyword>
<evidence type="ECO:0000256" key="1">
    <source>
        <dbReference type="ARBA" id="ARBA00004479"/>
    </source>
</evidence>
<dbReference type="InterPro" id="IPR000719">
    <property type="entry name" value="Prot_kinase_dom"/>
</dbReference>
<keyword evidence="3" id="KW-0812">Transmembrane</keyword>
<evidence type="ECO:0000256" key="3">
    <source>
        <dbReference type="ARBA" id="ARBA00022692"/>
    </source>
</evidence>
<organism evidence="14 15">
    <name type="scientific">Hibiscus sabdariffa</name>
    <name type="common">roselle</name>
    <dbReference type="NCBI Taxonomy" id="183260"/>
    <lineage>
        <taxon>Eukaryota</taxon>
        <taxon>Viridiplantae</taxon>
        <taxon>Streptophyta</taxon>
        <taxon>Embryophyta</taxon>
        <taxon>Tracheophyta</taxon>
        <taxon>Spermatophyta</taxon>
        <taxon>Magnoliopsida</taxon>
        <taxon>eudicotyledons</taxon>
        <taxon>Gunneridae</taxon>
        <taxon>Pentapetalae</taxon>
        <taxon>rosids</taxon>
        <taxon>malvids</taxon>
        <taxon>Malvales</taxon>
        <taxon>Malvaceae</taxon>
        <taxon>Malvoideae</taxon>
        <taxon>Hibiscus</taxon>
    </lineage>
</organism>
<feature type="chain" id="PRO_5047522053" description="Protein kinase domain-containing protein" evidence="12">
    <location>
        <begin position="23"/>
        <end position="887"/>
    </location>
</feature>
<keyword evidence="8" id="KW-1133">Transmembrane helix</keyword>
<keyword evidence="9" id="KW-0472">Membrane</keyword>
<reference evidence="14 15" key="1">
    <citation type="journal article" date="2024" name="G3 (Bethesda)">
        <title>Genome assembly of Hibiscus sabdariffa L. provides insights into metabolisms of medicinal natural products.</title>
        <authorList>
            <person name="Kim T."/>
        </authorList>
    </citation>
    <scope>NUCLEOTIDE SEQUENCE [LARGE SCALE GENOMIC DNA]</scope>
    <source>
        <strain evidence="14">TK-2024</strain>
        <tissue evidence="14">Old leaves</tissue>
    </source>
</reference>
<name>A0ABR2F9P5_9ROSI</name>
<dbReference type="PANTHER" id="PTHR27005:SF432">
    <property type="entry name" value="WALL-ASSOCIATED RECEPTOR KINASE-LIKE 6"/>
    <property type="match status" value="1"/>
</dbReference>
<evidence type="ECO:0000256" key="8">
    <source>
        <dbReference type="ARBA" id="ARBA00022989"/>
    </source>
</evidence>
<dbReference type="Pfam" id="PF13947">
    <property type="entry name" value="GUB_WAK_bind"/>
    <property type="match status" value="2"/>
</dbReference>
<evidence type="ECO:0000256" key="2">
    <source>
        <dbReference type="ARBA" id="ARBA00022553"/>
    </source>
</evidence>
<dbReference type="InterPro" id="IPR011009">
    <property type="entry name" value="Kinase-like_dom_sf"/>
</dbReference>
<dbReference type="Proteomes" id="UP001472677">
    <property type="component" value="Unassembled WGS sequence"/>
</dbReference>
<evidence type="ECO:0000256" key="12">
    <source>
        <dbReference type="SAM" id="SignalP"/>
    </source>
</evidence>
<comment type="subcellular location">
    <subcellularLocation>
        <location evidence="1">Membrane</location>
        <topology evidence="1">Single-pass type I membrane protein</topology>
    </subcellularLocation>
</comment>
<protein>
    <recommendedName>
        <fullName evidence="13">Protein kinase domain-containing protein</fullName>
    </recommendedName>
</protein>